<name>A0ABU6B3B9_9NOCA</name>
<dbReference type="RefSeq" id="WP_195081908.1">
    <property type="nucleotide sequence ID" value="NZ_JAYESH010000009.1"/>
</dbReference>
<keyword evidence="2" id="KW-1003">Cell membrane</keyword>
<feature type="domain" description="Putative mannosyltransferase YkcA/B-like C-terminal" evidence="11">
    <location>
        <begin position="628"/>
        <end position="712"/>
    </location>
</feature>
<feature type="transmembrane region" description="Helical" evidence="9">
    <location>
        <begin position="482"/>
        <end position="503"/>
    </location>
</feature>
<dbReference type="Proteomes" id="UP001348098">
    <property type="component" value="Unassembled WGS sequence"/>
</dbReference>
<feature type="transmembrane region" description="Helical" evidence="9">
    <location>
        <begin position="43"/>
        <end position="61"/>
    </location>
</feature>
<evidence type="ECO:0000256" key="8">
    <source>
        <dbReference type="SAM" id="MobiDB-lite"/>
    </source>
</evidence>
<feature type="transmembrane region" description="Helical" evidence="9">
    <location>
        <begin position="119"/>
        <end position="143"/>
    </location>
</feature>
<dbReference type="InterPro" id="IPR056785">
    <property type="entry name" value="YkcA/B-like_C"/>
</dbReference>
<reference evidence="12 13" key="1">
    <citation type="submission" date="2023-12" db="EMBL/GenBank/DDBJ databases">
        <title>novel species in genus Nocarida.</title>
        <authorList>
            <person name="Li Z."/>
        </authorList>
    </citation>
    <scope>NUCLEOTIDE SEQUENCE [LARGE SCALE GENOMIC DNA]</scope>
    <source>
        <strain evidence="12 13">CDC186</strain>
    </source>
</reference>
<dbReference type="PANTHER" id="PTHR33908">
    <property type="entry name" value="MANNOSYLTRANSFERASE YKCB-RELATED"/>
    <property type="match status" value="1"/>
</dbReference>
<feature type="transmembrane region" description="Helical" evidence="9">
    <location>
        <begin position="150"/>
        <end position="170"/>
    </location>
</feature>
<dbReference type="PANTHER" id="PTHR33908:SF3">
    <property type="entry name" value="UNDECAPRENYL PHOSPHATE-ALPHA-4-AMINO-4-DEOXY-L-ARABINOSE ARABINOSYL TRANSFERASE"/>
    <property type="match status" value="1"/>
</dbReference>
<evidence type="ECO:0000313" key="13">
    <source>
        <dbReference type="Proteomes" id="UP001348098"/>
    </source>
</evidence>
<keyword evidence="7 9" id="KW-0472">Membrane</keyword>
<accession>A0ABU6B3B9</accession>
<dbReference type="EC" id="2.4.-.-" evidence="12"/>
<protein>
    <submittedName>
        <fullName evidence="12">Glycosyltransferase family 39 protein</fullName>
        <ecNumber evidence="12">2.4.-.-</ecNumber>
    </submittedName>
</protein>
<proteinExistence type="predicted"/>
<feature type="transmembrane region" description="Helical" evidence="9">
    <location>
        <begin position="226"/>
        <end position="245"/>
    </location>
</feature>
<feature type="transmembrane region" description="Helical" evidence="9">
    <location>
        <begin position="373"/>
        <end position="393"/>
    </location>
</feature>
<dbReference type="GO" id="GO:0016757">
    <property type="term" value="F:glycosyltransferase activity"/>
    <property type="evidence" value="ECO:0007669"/>
    <property type="project" value="UniProtKB-KW"/>
</dbReference>
<feature type="transmembrane region" description="Helical" evidence="9">
    <location>
        <begin position="456"/>
        <end position="475"/>
    </location>
</feature>
<evidence type="ECO:0000256" key="4">
    <source>
        <dbReference type="ARBA" id="ARBA00022679"/>
    </source>
</evidence>
<feature type="transmembrane region" description="Helical" evidence="9">
    <location>
        <begin position="200"/>
        <end position="220"/>
    </location>
</feature>
<evidence type="ECO:0000259" key="11">
    <source>
        <dbReference type="Pfam" id="PF24878"/>
    </source>
</evidence>
<evidence type="ECO:0000256" key="5">
    <source>
        <dbReference type="ARBA" id="ARBA00022692"/>
    </source>
</evidence>
<keyword evidence="6 9" id="KW-1133">Transmembrane helix</keyword>
<feature type="transmembrane region" description="Helical" evidence="9">
    <location>
        <begin position="399"/>
        <end position="421"/>
    </location>
</feature>
<feature type="transmembrane region" description="Helical" evidence="9">
    <location>
        <begin position="344"/>
        <end position="361"/>
    </location>
</feature>
<evidence type="ECO:0000313" key="12">
    <source>
        <dbReference type="EMBL" id="MEB3514151.1"/>
    </source>
</evidence>
<dbReference type="Pfam" id="PF24878">
    <property type="entry name" value="YkcB_C"/>
    <property type="match status" value="1"/>
</dbReference>
<feature type="transmembrane region" description="Helical" evidence="9">
    <location>
        <begin position="252"/>
        <end position="270"/>
    </location>
</feature>
<evidence type="ECO:0000256" key="6">
    <source>
        <dbReference type="ARBA" id="ARBA00022989"/>
    </source>
</evidence>
<dbReference type="InterPro" id="IPR050297">
    <property type="entry name" value="LipidA_mod_glycosyltrf_83"/>
</dbReference>
<feature type="transmembrane region" description="Helical" evidence="9">
    <location>
        <begin position="176"/>
        <end position="193"/>
    </location>
</feature>
<evidence type="ECO:0000256" key="1">
    <source>
        <dbReference type="ARBA" id="ARBA00004651"/>
    </source>
</evidence>
<sequence>MALITSVPPGVEADERLVGAHRAPAGRSWADRVFFGPATQPRWARPALLALLVATAVLYLWNLTVSGWANEYYAAAAQAGTQSWKALLFGAHDAGNAITVDKPPAALWVMGLSGRLLGFGSWSLLAPQALMGVGSVALLYAAVRRWSGPGAGLLAGAALAATPVAALMFRFDNPDALLTLLLIAAAYCTVRAIDSDAPRWRSASTGWLALAGAAIGFAFLTKMMQAFLVLPALGLVFLVAGAGGFWSRVGKLITACAAMVVAGGWYVLLVELWPADSRPYIGGSTDNSLWELALGYNGMGRLLGGSGNPSGGGSGGPGGGGMGGAFGGETGLARLFSGTMATEISWLLPVALIGLVAGLWLSGRAPRTDRLRAAMILWGGWLVGTGLVFSYMSGIIHPYYTVALAPGVAGVAAIAVTQLWWRRGHVAARITLALLSAVTGAWAFVLLNRTPDWLPWLRWTVVAVTAIAAVALLLGAHRSRRIAVVIAATALLAGFAGSTAYAIETVTHAHSGGIPTSGPAQTGSMGGPGAPGRGAGADDGRAQAADGASGTGRPTGDSAGTGQATGDAAPTGTGQATGDAAPTGQPTGDAALADGGLPTGDGAPASGPGGGGPGGSADNAELDALLADTDNRWSAASIGSGTASSLELRTGTSVIAIGGFSGGDDAPTLAQFQQYVANGEVHYFIAQGQGMRPGSSGEKSAADQITEWVKAHYTAKTVGGVTVYDLTAPTS</sequence>
<dbReference type="Pfam" id="PF13231">
    <property type="entry name" value="PMT_2"/>
    <property type="match status" value="1"/>
</dbReference>
<evidence type="ECO:0000256" key="3">
    <source>
        <dbReference type="ARBA" id="ARBA00022676"/>
    </source>
</evidence>
<feature type="transmembrane region" description="Helical" evidence="9">
    <location>
        <begin position="426"/>
        <end position="444"/>
    </location>
</feature>
<comment type="caution">
    <text evidence="12">The sequence shown here is derived from an EMBL/GenBank/DDBJ whole genome shotgun (WGS) entry which is preliminary data.</text>
</comment>
<dbReference type="EMBL" id="JAYKYQ010000016">
    <property type="protein sequence ID" value="MEB3514151.1"/>
    <property type="molecule type" value="Genomic_DNA"/>
</dbReference>
<evidence type="ECO:0000256" key="2">
    <source>
        <dbReference type="ARBA" id="ARBA00022475"/>
    </source>
</evidence>
<keyword evidence="3 12" id="KW-0328">Glycosyltransferase</keyword>
<keyword evidence="13" id="KW-1185">Reference proteome</keyword>
<feature type="domain" description="Glycosyltransferase RgtA/B/C/D-like" evidence="10">
    <location>
        <begin position="101"/>
        <end position="261"/>
    </location>
</feature>
<keyword evidence="5 9" id="KW-0812">Transmembrane</keyword>
<feature type="region of interest" description="Disordered" evidence="8">
    <location>
        <begin position="512"/>
        <end position="620"/>
    </location>
</feature>
<dbReference type="InterPro" id="IPR038731">
    <property type="entry name" value="RgtA/B/C-like"/>
</dbReference>
<organism evidence="12 13">
    <name type="scientific">Nocardia implantans</name>
    <dbReference type="NCBI Taxonomy" id="3108168"/>
    <lineage>
        <taxon>Bacteria</taxon>
        <taxon>Bacillati</taxon>
        <taxon>Actinomycetota</taxon>
        <taxon>Actinomycetes</taxon>
        <taxon>Mycobacteriales</taxon>
        <taxon>Nocardiaceae</taxon>
        <taxon>Nocardia</taxon>
    </lineage>
</organism>
<evidence type="ECO:0000256" key="9">
    <source>
        <dbReference type="SAM" id="Phobius"/>
    </source>
</evidence>
<evidence type="ECO:0000259" key="10">
    <source>
        <dbReference type="Pfam" id="PF13231"/>
    </source>
</evidence>
<comment type="subcellular location">
    <subcellularLocation>
        <location evidence="1">Cell membrane</location>
        <topology evidence="1">Multi-pass membrane protein</topology>
    </subcellularLocation>
</comment>
<evidence type="ECO:0000256" key="7">
    <source>
        <dbReference type="ARBA" id="ARBA00023136"/>
    </source>
</evidence>
<keyword evidence="4 12" id="KW-0808">Transferase</keyword>
<feature type="compositionally biased region" description="Gly residues" evidence="8">
    <location>
        <begin position="524"/>
        <end position="535"/>
    </location>
</feature>
<gene>
    <name evidence="12" type="ORF">U3653_29360</name>
</gene>